<evidence type="ECO:0000313" key="1">
    <source>
        <dbReference type="EMBL" id="OSJ32566.1"/>
    </source>
</evidence>
<reference evidence="1 2" key="1">
    <citation type="submission" date="2017-03" db="EMBL/GenBank/DDBJ databases">
        <title>Whole genome sequences of fourteen strains of Bradyrhizobium canariense and one strain of Bradyrhizobium japonicum isolated from Lupinus (Papilionoideae: Genisteae) species in Algeria.</title>
        <authorList>
            <person name="Crovadore J."/>
            <person name="Chekireb D."/>
            <person name="Brachmann A."/>
            <person name="Chablais R."/>
            <person name="Cochard B."/>
            <person name="Lefort F."/>
        </authorList>
    </citation>
    <scope>NUCLEOTIDE SEQUENCE [LARGE SCALE GENOMIC DNA]</scope>
    <source>
        <strain evidence="1 2">UBMA197</strain>
    </source>
</reference>
<dbReference type="Proteomes" id="UP000193335">
    <property type="component" value="Unassembled WGS sequence"/>
</dbReference>
<sequence length="72" mass="8281">MPEVYRAFQVHFAKAEIEEILRERAKALVLTRKDQEKLDVATVRHVEGEAIVNLIIGPPKMIDDLQTKGVRR</sequence>
<organism evidence="1 2">
    <name type="scientific">Bradyrhizobium japonicum</name>
    <dbReference type="NCBI Taxonomy" id="375"/>
    <lineage>
        <taxon>Bacteria</taxon>
        <taxon>Pseudomonadati</taxon>
        <taxon>Pseudomonadota</taxon>
        <taxon>Alphaproteobacteria</taxon>
        <taxon>Hyphomicrobiales</taxon>
        <taxon>Nitrobacteraceae</taxon>
        <taxon>Bradyrhizobium</taxon>
    </lineage>
</organism>
<proteinExistence type="predicted"/>
<accession>A0A1Y2JRH1</accession>
<dbReference type="RefSeq" id="WP_085401180.1">
    <property type="nucleotide sequence ID" value="NZ_NAFL01000248.1"/>
</dbReference>
<dbReference type="EMBL" id="NAFL01000248">
    <property type="protein sequence ID" value="OSJ32566.1"/>
    <property type="molecule type" value="Genomic_DNA"/>
</dbReference>
<evidence type="ECO:0000313" key="2">
    <source>
        <dbReference type="Proteomes" id="UP000193335"/>
    </source>
</evidence>
<dbReference type="AlphaFoldDB" id="A0A1Y2JRH1"/>
<name>A0A1Y2JRH1_BRAJP</name>
<gene>
    <name evidence="1" type="ORF">BSZ19_18625</name>
</gene>
<protein>
    <submittedName>
        <fullName evidence="1">Uncharacterized protein</fullName>
    </submittedName>
</protein>
<comment type="caution">
    <text evidence="1">The sequence shown here is derived from an EMBL/GenBank/DDBJ whole genome shotgun (WGS) entry which is preliminary data.</text>
</comment>